<name>A0ABQ5WYM0_9PROT</name>
<dbReference type="Proteomes" id="UP001156672">
    <property type="component" value="Unassembled WGS sequence"/>
</dbReference>
<sequence length="61" mass="6602">MVACHQPPVMCKGSKTAMTEPDDTLRPHPDYRHGINGARQPKVALPAIVIVETGLPQVRAT</sequence>
<evidence type="ECO:0008006" key="4">
    <source>
        <dbReference type="Google" id="ProtNLM"/>
    </source>
</evidence>
<evidence type="ECO:0000256" key="1">
    <source>
        <dbReference type="SAM" id="MobiDB-lite"/>
    </source>
</evidence>
<accession>A0ABQ5WYM0</accession>
<keyword evidence="3" id="KW-1185">Reference proteome</keyword>
<gene>
    <name evidence="2" type="ORF">GCM10007866_10030</name>
</gene>
<reference evidence="3" key="1">
    <citation type="journal article" date="2019" name="Int. J. Syst. Evol. Microbiol.">
        <title>The Global Catalogue of Microorganisms (GCM) 10K type strain sequencing project: providing services to taxonomists for standard genome sequencing and annotation.</title>
        <authorList>
            <consortium name="The Broad Institute Genomics Platform"/>
            <consortium name="The Broad Institute Genome Sequencing Center for Infectious Disease"/>
            <person name="Wu L."/>
            <person name="Ma J."/>
        </authorList>
    </citation>
    <scope>NUCLEOTIDE SEQUENCE [LARGE SCALE GENOMIC DNA]</scope>
    <source>
        <strain evidence="3">NBRC 3250</strain>
    </source>
</reference>
<proteinExistence type="predicted"/>
<organism evidence="2 3">
    <name type="scientific">Gluconobacter albidus</name>
    <dbReference type="NCBI Taxonomy" id="318683"/>
    <lineage>
        <taxon>Bacteria</taxon>
        <taxon>Pseudomonadati</taxon>
        <taxon>Pseudomonadota</taxon>
        <taxon>Alphaproteobacteria</taxon>
        <taxon>Acetobacterales</taxon>
        <taxon>Acetobacteraceae</taxon>
        <taxon>Gluconobacter</taxon>
    </lineage>
</organism>
<protein>
    <recommendedName>
        <fullName evidence="4">Transposase</fullName>
    </recommendedName>
</protein>
<comment type="caution">
    <text evidence="2">The sequence shown here is derived from an EMBL/GenBank/DDBJ whole genome shotgun (WGS) entry which is preliminary data.</text>
</comment>
<feature type="compositionally biased region" description="Basic and acidic residues" evidence="1">
    <location>
        <begin position="23"/>
        <end position="33"/>
    </location>
</feature>
<evidence type="ECO:0000313" key="3">
    <source>
        <dbReference type="Proteomes" id="UP001156672"/>
    </source>
</evidence>
<feature type="region of interest" description="Disordered" evidence="1">
    <location>
        <begin position="12"/>
        <end position="38"/>
    </location>
</feature>
<dbReference type="EMBL" id="BSNW01000007">
    <property type="protein sequence ID" value="GLQ68554.1"/>
    <property type="molecule type" value="Genomic_DNA"/>
</dbReference>
<evidence type="ECO:0000313" key="2">
    <source>
        <dbReference type="EMBL" id="GLQ68554.1"/>
    </source>
</evidence>